<comment type="caution">
    <text evidence="2">The sequence shown here is derived from an EMBL/GenBank/DDBJ whole genome shotgun (WGS) entry which is preliminary data.</text>
</comment>
<sequence>NQYTDRFPLLKITQLLDWQAIEQTLANHKVHYVRNNGGRPAYPLLPMFRAILLGQWHRVCPTQNWNAVWLRV</sequence>
<dbReference type="InterPro" id="IPR008490">
    <property type="entry name" value="Transposase_InsH_N"/>
</dbReference>
<evidence type="ECO:0000259" key="1">
    <source>
        <dbReference type="Pfam" id="PF05598"/>
    </source>
</evidence>
<dbReference type="HOGENOM" id="CLU_2728470_0_0_4"/>
<reference evidence="2 3" key="1">
    <citation type="submission" date="2010-03" db="EMBL/GenBank/DDBJ databases">
        <authorList>
            <consortium name="The Broad Institute Genome Sequencing Platform"/>
            <person name="Ward D."/>
            <person name="Earl A."/>
            <person name="Feldgarden M."/>
            <person name="Gevers D."/>
            <person name="Young S."/>
            <person name="Zeng Q."/>
            <person name="Koehrsen M."/>
            <person name="Alvarado L."/>
            <person name="Berlin A.M."/>
            <person name="Borenstein D."/>
            <person name="Chapman S.B."/>
            <person name="Chen Z."/>
            <person name="Engels R."/>
            <person name="Freedman E."/>
            <person name="Gellesch M."/>
            <person name="Goldberg J."/>
            <person name="Griggs A."/>
            <person name="Gujja S."/>
            <person name="Heilman E.R."/>
            <person name="Heiman D.I."/>
            <person name="Hepburn T.A."/>
            <person name="Howarth C."/>
            <person name="Jen D."/>
            <person name="Larson L."/>
            <person name="Mehta T."/>
            <person name="Park D."/>
            <person name="Pearson M."/>
            <person name="Richards J."/>
            <person name="Roberts A."/>
            <person name="Saif S."/>
            <person name="Shea T.D."/>
            <person name="Shenoy N."/>
            <person name="Sisk P."/>
            <person name="Stolte C."/>
            <person name="Sykes S.N."/>
            <person name="Walk T."/>
            <person name="White J."/>
            <person name="Yandava C."/>
            <person name="Izard J."/>
            <person name="Baranova O.V."/>
            <person name="Blanton J.M."/>
            <person name="Tanner A.C."/>
            <person name="Dewhirst F."/>
            <person name="Haas B."/>
            <person name="Nusbaum C."/>
            <person name="Birren B."/>
        </authorList>
    </citation>
    <scope>NUCLEOTIDE SEQUENCE [LARGE SCALE GENOMIC DNA]</scope>
    <source>
        <strain evidence="2 3">ATCC 29453</strain>
    </source>
</reference>
<evidence type="ECO:0000313" key="2">
    <source>
        <dbReference type="EMBL" id="EJZ50159.1"/>
    </source>
</evidence>
<feature type="domain" description="Transposase InsH N-terminal" evidence="1">
    <location>
        <begin position="8"/>
        <end position="59"/>
    </location>
</feature>
<accession>U6Q2U0</accession>
<name>U6Q2U0_9NEIS</name>
<reference evidence="2 3" key="2">
    <citation type="submission" date="2011-10" db="EMBL/GenBank/DDBJ databases">
        <title>The Genome Sequence of Simonsiella muelleri ATCC 29453.</title>
        <authorList>
            <consortium name="The Broad Institute Genome Sequencing Platform"/>
            <consortium name="The Broad Institute Genome Sequencing Center for Infectious Disease"/>
            <person name="Earl A."/>
            <person name="Ward D."/>
            <person name="Feldgarden M."/>
            <person name="Gevers D."/>
            <person name="Izard J."/>
            <person name="Baranova O.V."/>
            <person name="Blanton J.M."/>
            <person name="Tanner A.C."/>
            <person name="Dewhirst F."/>
            <person name="Young S.K."/>
            <person name="Zeng Q."/>
            <person name="Gargeya S."/>
            <person name="Fitzgerald M."/>
            <person name="Haas B."/>
            <person name="Abouelleil A."/>
            <person name="Alvarado L."/>
            <person name="Arachchi H.M."/>
            <person name="Berlin A."/>
            <person name="Brown A."/>
            <person name="Chapman S.B."/>
            <person name="Chen Z."/>
            <person name="Dunbar C."/>
            <person name="Freedman E."/>
            <person name="Gearin G."/>
            <person name="Goldberg J."/>
            <person name="Griggs A."/>
            <person name="Gujja S."/>
            <person name="Heiman D."/>
            <person name="Howarth C."/>
            <person name="Larson L."/>
            <person name="Lui A."/>
            <person name="MacDonald P.J.P."/>
            <person name="Montmayeur A."/>
            <person name="Murphy C."/>
            <person name="Neiman D."/>
            <person name="Pearson M."/>
            <person name="Priest M."/>
            <person name="Roberts A."/>
            <person name="Saif S."/>
            <person name="Shea T."/>
            <person name="Shenoy N."/>
            <person name="Sisk P."/>
            <person name="Stolte C."/>
            <person name="Sykes S."/>
            <person name="Wortman J."/>
            <person name="Nusbaum C."/>
            <person name="Birren B."/>
        </authorList>
    </citation>
    <scope>NUCLEOTIDE SEQUENCE [LARGE SCALE GENOMIC DNA]</scope>
    <source>
        <strain evidence="2 3">ATCC 29453</strain>
    </source>
</reference>
<feature type="non-terminal residue" evidence="2">
    <location>
        <position position="1"/>
    </location>
</feature>
<proteinExistence type="predicted"/>
<dbReference type="EMBL" id="ADCY02000049">
    <property type="protein sequence ID" value="EJZ50159.1"/>
    <property type="molecule type" value="Genomic_DNA"/>
</dbReference>
<dbReference type="eggNOG" id="COG3039">
    <property type="taxonomic scope" value="Bacteria"/>
</dbReference>
<protein>
    <recommendedName>
        <fullName evidence="1">Transposase InsH N-terminal domain-containing protein</fullName>
    </recommendedName>
</protein>
<dbReference type="Proteomes" id="UP000017813">
    <property type="component" value="Unassembled WGS sequence"/>
</dbReference>
<dbReference type="STRING" id="641147.HMPREF9021_02589"/>
<keyword evidence="3" id="KW-1185">Reference proteome</keyword>
<gene>
    <name evidence="2" type="ORF">HMPREF9021_02589</name>
</gene>
<dbReference type="Pfam" id="PF05598">
    <property type="entry name" value="DUF772"/>
    <property type="match status" value="1"/>
</dbReference>
<evidence type="ECO:0000313" key="3">
    <source>
        <dbReference type="Proteomes" id="UP000017813"/>
    </source>
</evidence>
<dbReference type="PANTHER" id="PTHR35604:SF2">
    <property type="entry name" value="TRANSPOSASE INSH FOR INSERTION SEQUENCE ELEMENT IS5A-RELATED"/>
    <property type="match status" value="1"/>
</dbReference>
<dbReference type="AlphaFoldDB" id="U6Q2U0"/>
<organism evidence="2 3">
    <name type="scientific">Simonsiella muelleri ATCC 29453</name>
    <dbReference type="NCBI Taxonomy" id="641147"/>
    <lineage>
        <taxon>Bacteria</taxon>
        <taxon>Pseudomonadati</taxon>
        <taxon>Pseudomonadota</taxon>
        <taxon>Betaproteobacteria</taxon>
        <taxon>Neisseriales</taxon>
        <taxon>Neisseriaceae</taxon>
        <taxon>Simonsiella</taxon>
    </lineage>
</organism>
<dbReference type="PANTHER" id="PTHR35604">
    <property type="entry name" value="TRANSPOSASE INSH FOR INSERTION SEQUENCE ELEMENT IS5A-RELATED"/>
    <property type="match status" value="1"/>
</dbReference>